<name>A0ABS4ZB76_9ACTN</name>
<dbReference type="PROSITE" id="PS50213">
    <property type="entry name" value="FAS1"/>
    <property type="match status" value="1"/>
</dbReference>
<gene>
    <name evidence="3" type="ORF">JOF54_003188</name>
</gene>
<reference evidence="3 4" key="1">
    <citation type="submission" date="2021-03" db="EMBL/GenBank/DDBJ databases">
        <title>Sequencing the genomes of 1000 actinobacteria strains.</title>
        <authorList>
            <person name="Klenk H.-P."/>
        </authorList>
    </citation>
    <scope>NUCLEOTIDE SEQUENCE [LARGE SCALE GENOMIC DNA]</scope>
    <source>
        <strain evidence="3 4">DSM 12936</strain>
    </source>
</reference>
<evidence type="ECO:0000313" key="3">
    <source>
        <dbReference type="EMBL" id="MBP2418266.1"/>
    </source>
</evidence>
<evidence type="ECO:0000256" key="1">
    <source>
        <dbReference type="SAM" id="SignalP"/>
    </source>
</evidence>
<dbReference type="SUPFAM" id="SSF82153">
    <property type="entry name" value="FAS1 domain"/>
    <property type="match status" value="1"/>
</dbReference>
<dbReference type="RefSeq" id="WP_210057636.1">
    <property type="nucleotide sequence ID" value="NZ_BAAAMH010000010.1"/>
</dbReference>
<dbReference type="EMBL" id="JAGIOB010000001">
    <property type="protein sequence ID" value="MBP2418266.1"/>
    <property type="molecule type" value="Genomic_DNA"/>
</dbReference>
<organism evidence="3 4">
    <name type="scientific">Microlunatus capsulatus</name>
    <dbReference type="NCBI Taxonomy" id="99117"/>
    <lineage>
        <taxon>Bacteria</taxon>
        <taxon>Bacillati</taxon>
        <taxon>Actinomycetota</taxon>
        <taxon>Actinomycetes</taxon>
        <taxon>Propionibacteriales</taxon>
        <taxon>Propionibacteriaceae</taxon>
        <taxon>Microlunatus</taxon>
    </lineage>
</organism>
<dbReference type="Proteomes" id="UP000758168">
    <property type="component" value="Unassembled WGS sequence"/>
</dbReference>
<evidence type="ECO:0000313" key="4">
    <source>
        <dbReference type="Proteomes" id="UP000758168"/>
    </source>
</evidence>
<comment type="caution">
    <text evidence="3">The sequence shown here is derived from an EMBL/GenBank/DDBJ whole genome shotgun (WGS) entry which is preliminary data.</text>
</comment>
<evidence type="ECO:0000259" key="2">
    <source>
        <dbReference type="PROSITE" id="PS50213"/>
    </source>
</evidence>
<proteinExistence type="predicted"/>
<feature type="signal peptide" evidence="1">
    <location>
        <begin position="1"/>
        <end position="24"/>
    </location>
</feature>
<keyword evidence="1" id="KW-0732">Signal</keyword>
<dbReference type="Pfam" id="PF02469">
    <property type="entry name" value="Fasciclin"/>
    <property type="match status" value="1"/>
</dbReference>
<dbReference type="InterPro" id="IPR000782">
    <property type="entry name" value="FAS1_domain"/>
</dbReference>
<keyword evidence="4" id="KW-1185">Reference proteome</keyword>
<dbReference type="InterPro" id="IPR036378">
    <property type="entry name" value="FAS1_dom_sf"/>
</dbReference>
<feature type="domain" description="FAS1" evidence="2">
    <location>
        <begin position="47"/>
        <end position="209"/>
    </location>
</feature>
<sequence length="214" mass="22468">MSTRRLARAGGVLAVALGTSVALALPAAAHGKPAHQPGDRSLATVLAKDGAGFDRDPRDFDILDNAVTAVLTADPASPVAVLADGDTALTAFLPTDQAFRRLAHDLTGTWYRSESRVFTVLAEELGVETIEAVLLYHVVPGATITYRQALRSDGAALTTATGATVQVDVVRRAFVRVVDADPDDADAVVVKKDVNRGNLQIGHAVSQVLRPVDL</sequence>
<feature type="chain" id="PRO_5046976522" evidence="1">
    <location>
        <begin position="25"/>
        <end position="214"/>
    </location>
</feature>
<accession>A0ABS4ZB76</accession>
<dbReference type="Gene3D" id="2.30.180.10">
    <property type="entry name" value="FAS1 domain"/>
    <property type="match status" value="1"/>
</dbReference>
<protein>
    <submittedName>
        <fullName evidence="3">Surface protein with fasciclin (FAS1) repeats</fullName>
    </submittedName>
</protein>